<keyword evidence="1" id="KW-0677">Repeat</keyword>
<feature type="repeat" description="ANK" evidence="3">
    <location>
        <begin position="888"/>
        <end position="920"/>
    </location>
</feature>
<dbReference type="EMBL" id="MU839853">
    <property type="protein sequence ID" value="KAK1749693.1"/>
    <property type="molecule type" value="Genomic_DNA"/>
</dbReference>
<gene>
    <name evidence="6" type="ORF">QBC47DRAFT_418749</name>
</gene>
<evidence type="ECO:0000256" key="3">
    <source>
        <dbReference type="PROSITE-ProRule" id="PRU00023"/>
    </source>
</evidence>
<evidence type="ECO:0000256" key="2">
    <source>
        <dbReference type="ARBA" id="ARBA00023043"/>
    </source>
</evidence>
<accession>A0AAJ0B0Z9</accession>
<evidence type="ECO:0000256" key="4">
    <source>
        <dbReference type="SAM" id="MobiDB-lite"/>
    </source>
</evidence>
<dbReference type="InterPro" id="IPR025676">
    <property type="entry name" value="Clr5_dom"/>
</dbReference>
<keyword evidence="7" id="KW-1185">Reference proteome</keyword>
<dbReference type="InterPro" id="IPR002110">
    <property type="entry name" value="Ankyrin_rpt"/>
</dbReference>
<proteinExistence type="predicted"/>
<dbReference type="PROSITE" id="PS50088">
    <property type="entry name" value="ANK_REPEAT"/>
    <property type="match status" value="4"/>
</dbReference>
<keyword evidence="2 3" id="KW-0040">ANK repeat</keyword>
<evidence type="ECO:0000256" key="1">
    <source>
        <dbReference type="ARBA" id="ARBA00022737"/>
    </source>
</evidence>
<dbReference type="PANTHER" id="PTHR24198:SF165">
    <property type="entry name" value="ANKYRIN REPEAT-CONTAINING PROTEIN-RELATED"/>
    <property type="match status" value="1"/>
</dbReference>
<dbReference type="Pfam" id="PF00023">
    <property type="entry name" value="Ank"/>
    <property type="match status" value="1"/>
</dbReference>
<dbReference type="PANTHER" id="PTHR24198">
    <property type="entry name" value="ANKYRIN REPEAT AND PROTEIN KINASE DOMAIN-CONTAINING PROTEIN"/>
    <property type="match status" value="1"/>
</dbReference>
<dbReference type="PROSITE" id="PS50297">
    <property type="entry name" value="ANK_REP_REGION"/>
    <property type="match status" value="2"/>
</dbReference>
<feature type="domain" description="Clr5" evidence="5">
    <location>
        <begin position="7"/>
        <end position="57"/>
    </location>
</feature>
<feature type="region of interest" description="Disordered" evidence="4">
    <location>
        <begin position="370"/>
        <end position="413"/>
    </location>
</feature>
<evidence type="ECO:0000259" key="5">
    <source>
        <dbReference type="Pfam" id="PF14420"/>
    </source>
</evidence>
<dbReference type="GO" id="GO:0005737">
    <property type="term" value="C:cytoplasm"/>
    <property type="evidence" value="ECO:0007669"/>
    <property type="project" value="TreeGrafter"/>
</dbReference>
<sequence>MAQKPADLWEQHRGRLEELYIDRDLTVQEVAEEMKKQGFAKSKSSYEKKFREWKVVKNTDWRGGMGVRVANRARNGKQSSVYDILRGTEVSSRKILRASRRYAPTTSAQAEKCTGAQDCSGGNTHETDSPWNMVVYSPEAPQSSLAIGLDGLGDDGHNLSPSAQFFSHLRCLPGSGGGIEDSESPTAAAMILVQLHLLSNDQAFRTGMNDQQLHVFDTAVVRLLGSLGSAGIRLFKSLLSEQSAVAESIKDRALNSIVRLARLDMLRVILDLGVDVNANLQSADWEKQTPIQFAAGMANKTRSSEMVRMLINHGANVDGPPSCPPERSPLCLSIRQSNLLVVDALLDAGAAVSPHALKLAIQSSLRHQEKAERESTFEESALEAPNHGSEDKENGCTPKRSLSEKKRHEDHELIPQRLMKAGARIDGRVHTTVPFSAEVSLLGQAILSSEHWLAEHLLSLGADPNALQLTECFRLLPRHTGDSDVVCTERVSTDALGLAVAKGDPTMIKLLLVDGWAEVNLLPAAKYCCPLLIACVRHNLFAAQMLLGSGANVPSADANALKMGCRPMPLLRAIEDCDSHEGVPMKDFQRELIRLGARDVSIRQRGPTPFSQHQDQDGAEQLVCRGSVSYGAFDWRRPDLVTRAILEGNPTRAVELINQGYPVTHPDTPTFSPAPLDAAITVGDTMTVQILVECRAAYTRRTLGLACAAKDGEQMIKLLIPYAVPTSLRRAGNNSDTVYASPEYTAETLAKVVEHGRRPLFQLLLPAINWHPDCLGQTLAKTILLGSHLLVQDLLDAGASLNTGLILSGYETGQKQVLSAWDAAIASRQIWIVKAFVNAGADVNLRSLQTGKVPLEVAAGMGDADLTIFLLQAGAEANAREPHRDHTGAGTALQTAAILNHVVVARELIRHGAGINAKAASWRGRTALEGAAEHGHLDMLHLLLRSGASFQDDDRRQFIRAVRLAQSEGHNAAVNMLKGWGGWTTFDEQTTRD</sequence>
<dbReference type="Proteomes" id="UP001239445">
    <property type="component" value="Unassembled WGS sequence"/>
</dbReference>
<dbReference type="AlphaFoldDB" id="A0AAJ0B0Z9"/>
<dbReference type="InterPro" id="IPR036770">
    <property type="entry name" value="Ankyrin_rpt-contain_sf"/>
</dbReference>
<protein>
    <submittedName>
        <fullName evidence="6">Ankyrin repeat-containing domain protein</fullName>
    </submittedName>
</protein>
<dbReference type="Pfam" id="PF12796">
    <property type="entry name" value="Ank_2"/>
    <property type="match status" value="1"/>
</dbReference>
<dbReference type="Pfam" id="PF14420">
    <property type="entry name" value="Clr5"/>
    <property type="match status" value="1"/>
</dbReference>
<comment type="caution">
    <text evidence="6">The sequence shown here is derived from an EMBL/GenBank/DDBJ whole genome shotgun (WGS) entry which is preliminary data.</text>
</comment>
<evidence type="ECO:0000313" key="6">
    <source>
        <dbReference type="EMBL" id="KAK1749693.1"/>
    </source>
</evidence>
<feature type="compositionally biased region" description="Basic and acidic residues" evidence="4">
    <location>
        <begin position="401"/>
        <end position="413"/>
    </location>
</feature>
<feature type="repeat" description="ANK" evidence="3">
    <location>
        <begin position="923"/>
        <end position="955"/>
    </location>
</feature>
<dbReference type="Gene3D" id="1.25.40.20">
    <property type="entry name" value="Ankyrin repeat-containing domain"/>
    <property type="match status" value="3"/>
</dbReference>
<organism evidence="6 7">
    <name type="scientific">Echria macrotheca</name>
    <dbReference type="NCBI Taxonomy" id="438768"/>
    <lineage>
        <taxon>Eukaryota</taxon>
        <taxon>Fungi</taxon>
        <taxon>Dikarya</taxon>
        <taxon>Ascomycota</taxon>
        <taxon>Pezizomycotina</taxon>
        <taxon>Sordariomycetes</taxon>
        <taxon>Sordariomycetidae</taxon>
        <taxon>Sordariales</taxon>
        <taxon>Schizotheciaceae</taxon>
        <taxon>Echria</taxon>
    </lineage>
</organism>
<feature type="repeat" description="ANK" evidence="3">
    <location>
        <begin position="286"/>
        <end position="322"/>
    </location>
</feature>
<evidence type="ECO:0000313" key="7">
    <source>
        <dbReference type="Proteomes" id="UP001239445"/>
    </source>
</evidence>
<feature type="repeat" description="ANK" evidence="3">
    <location>
        <begin position="850"/>
        <end position="882"/>
    </location>
</feature>
<name>A0AAJ0B0Z9_9PEZI</name>
<dbReference type="SMART" id="SM00248">
    <property type="entry name" value="ANK"/>
    <property type="match status" value="9"/>
</dbReference>
<reference evidence="6" key="1">
    <citation type="submission" date="2023-06" db="EMBL/GenBank/DDBJ databases">
        <title>Genome-scale phylogeny and comparative genomics of the fungal order Sordariales.</title>
        <authorList>
            <consortium name="Lawrence Berkeley National Laboratory"/>
            <person name="Hensen N."/>
            <person name="Bonometti L."/>
            <person name="Westerberg I."/>
            <person name="Brannstrom I.O."/>
            <person name="Guillou S."/>
            <person name="Cros-Aarteil S."/>
            <person name="Calhoun S."/>
            <person name="Haridas S."/>
            <person name="Kuo A."/>
            <person name="Mondo S."/>
            <person name="Pangilinan J."/>
            <person name="Riley R."/>
            <person name="Labutti K."/>
            <person name="Andreopoulos B."/>
            <person name="Lipzen A."/>
            <person name="Chen C."/>
            <person name="Yanf M."/>
            <person name="Daum C."/>
            <person name="Ng V."/>
            <person name="Clum A."/>
            <person name="Steindorff A."/>
            <person name="Ohm R."/>
            <person name="Martin F."/>
            <person name="Silar P."/>
            <person name="Natvig D."/>
            <person name="Lalanne C."/>
            <person name="Gautier V."/>
            <person name="Ament-Velasquez S.L."/>
            <person name="Kruys A."/>
            <person name="Hutchinson M.I."/>
            <person name="Powell A.J."/>
            <person name="Barry K."/>
            <person name="Miller A.N."/>
            <person name="Grigoriev I.V."/>
            <person name="Debuchy R."/>
            <person name="Gladieux P."/>
            <person name="Thoren M.H."/>
            <person name="Johannesson H."/>
        </authorList>
    </citation>
    <scope>NUCLEOTIDE SEQUENCE</scope>
    <source>
        <strain evidence="6">PSN4</strain>
    </source>
</reference>
<dbReference type="SUPFAM" id="SSF48403">
    <property type="entry name" value="Ankyrin repeat"/>
    <property type="match status" value="2"/>
</dbReference>